<dbReference type="PANTHER" id="PTHR24114:SF2">
    <property type="entry name" value="F-BOX DOMAIN-CONTAINING PROTEIN-RELATED"/>
    <property type="match status" value="1"/>
</dbReference>
<reference evidence="2 3" key="1">
    <citation type="submission" date="2016-11" db="EMBL/GenBank/DDBJ databases">
        <title>The macronuclear genome of Stentor coeruleus: a giant cell with tiny introns.</title>
        <authorList>
            <person name="Slabodnick M."/>
            <person name="Ruby J.G."/>
            <person name="Reiff S.B."/>
            <person name="Swart E.C."/>
            <person name="Gosai S."/>
            <person name="Prabakaran S."/>
            <person name="Witkowska E."/>
            <person name="Larue G.E."/>
            <person name="Fisher S."/>
            <person name="Freeman R.M."/>
            <person name="Gunawardena J."/>
            <person name="Chu W."/>
            <person name="Stover N.A."/>
            <person name="Gregory B.D."/>
            <person name="Nowacki M."/>
            <person name="Derisi J."/>
            <person name="Roy S.W."/>
            <person name="Marshall W.F."/>
            <person name="Sood P."/>
        </authorList>
    </citation>
    <scope>NUCLEOTIDE SEQUENCE [LARGE SCALE GENOMIC DNA]</scope>
    <source>
        <strain evidence="2">WM001</strain>
    </source>
</reference>
<gene>
    <name evidence="2" type="ORF">SteCoe_28607</name>
</gene>
<feature type="region of interest" description="Disordered" evidence="1">
    <location>
        <begin position="425"/>
        <end position="462"/>
    </location>
</feature>
<dbReference type="Proteomes" id="UP000187209">
    <property type="component" value="Unassembled WGS sequence"/>
</dbReference>
<dbReference type="InterPro" id="IPR032675">
    <property type="entry name" value="LRR_dom_sf"/>
</dbReference>
<dbReference type="OrthoDB" id="272549at2759"/>
<feature type="compositionally biased region" description="Polar residues" evidence="1">
    <location>
        <begin position="448"/>
        <end position="462"/>
    </location>
</feature>
<feature type="compositionally biased region" description="Basic and acidic residues" evidence="1">
    <location>
        <begin position="425"/>
        <end position="440"/>
    </location>
</feature>
<sequence length="462" mass="52109">MELKEVQDELTKIKLTEEIITVEFIKRVFGKHLTVLDLSNHFIFEKSSAMLIKLLKSLFTNKKDLKFLVLQNCMISSSNLIKILKLFALNSKTFKHLDISNNRLQIEPALSLHISILFSKTLKLKSLSLQGNICSNAQAISEIFTHNIRLQELNLYDTNLSPESLTIISQILSQNTTIFKLNLGFNAQAFDDPEIVRLFADSVSENRYIEELNLSGNDSLGVVDNLRQFCEGIKGNRSLSILKLGGVNLEDFGVKVLMSHLMKELPVSSLDIQNNNIRDPGFKALMLELPVTLVSLDASYNTLRETSSIVSLSTFLIETKSLRKLNISHSFELENLESGVVDLLCEALSKNDSLSDFLCEGVKIPEDPDLFCYKLNQAIAYRKLSLTYKISAVNCFTNESSTNSIISNEKSMKIISAIPSNLSHFKEKESNSQTERKEYVETPDQEPIVNTSRHYDISTSFD</sequence>
<organism evidence="2 3">
    <name type="scientific">Stentor coeruleus</name>
    <dbReference type="NCBI Taxonomy" id="5963"/>
    <lineage>
        <taxon>Eukaryota</taxon>
        <taxon>Sar</taxon>
        <taxon>Alveolata</taxon>
        <taxon>Ciliophora</taxon>
        <taxon>Postciliodesmatophora</taxon>
        <taxon>Heterotrichea</taxon>
        <taxon>Heterotrichida</taxon>
        <taxon>Stentoridae</taxon>
        <taxon>Stentor</taxon>
    </lineage>
</organism>
<dbReference type="SMART" id="SM00368">
    <property type="entry name" value="LRR_RI"/>
    <property type="match status" value="4"/>
</dbReference>
<evidence type="ECO:0000313" key="3">
    <source>
        <dbReference type="Proteomes" id="UP000187209"/>
    </source>
</evidence>
<name>A0A1R2B7T1_9CILI</name>
<dbReference type="InterPro" id="IPR052394">
    <property type="entry name" value="LRR-containing"/>
</dbReference>
<evidence type="ECO:0000313" key="2">
    <source>
        <dbReference type="EMBL" id="OMJ72839.1"/>
    </source>
</evidence>
<dbReference type="Pfam" id="PF13516">
    <property type="entry name" value="LRR_6"/>
    <property type="match status" value="2"/>
</dbReference>
<dbReference type="PANTHER" id="PTHR24114">
    <property type="entry name" value="LEUCINE RICH REPEAT FAMILY PROTEIN"/>
    <property type="match status" value="1"/>
</dbReference>
<protein>
    <submittedName>
        <fullName evidence="2">Uncharacterized protein</fullName>
    </submittedName>
</protein>
<dbReference type="SUPFAM" id="SSF52047">
    <property type="entry name" value="RNI-like"/>
    <property type="match status" value="1"/>
</dbReference>
<evidence type="ECO:0000256" key="1">
    <source>
        <dbReference type="SAM" id="MobiDB-lite"/>
    </source>
</evidence>
<dbReference type="AlphaFoldDB" id="A0A1R2B7T1"/>
<dbReference type="EMBL" id="MPUH01000869">
    <property type="protein sequence ID" value="OMJ72839.1"/>
    <property type="molecule type" value="Genomic_DNA"/>
</dbReference>
<proteinExistence type="predicted"/>
<accession>A0A1R2B7T1</accession>
<keyword evidence="3" id="KW-1185">Reference proteome</keyword>
<dbReference type="Gene3D" id="3.80.10.10">
    <property type="entry name" value="Ribonuclease Inhibitor"/>
    <property type="match status" value="2"/>
</dbReference>
<dbReference type="InterPro" id="IPR001611">
    <property type="entry name" value="Leu-rich_rpt"/>
</dbReference>
<comment type="caution">
    <text evidence="2">The sequence shown here is derived from an EMBL/GenBank/DDBJ whole genome shotgun (WGS) entry which is preliminary data.</text>
</comment>